<dbReference type="EMBL" id="SNYM01000013">
    <property type="protein sequence ID" value="TDQ46562.1"/>
    <property type="molecule type" value="Genomic_DNA"/>
</dbReference>
<evidence type="ECO:0000313" key="2">
    <source>
        <dbReference type="Proteomes" id="UP000295375"/>
    </source>
</evidence>
<organism evidence="1 2">
    <name type="scientific">Permianibacter aggregans</name>
    <dbReference type="NCBI Taxonomy" id="1510150"/>
    <lineage>
        <taxon>Bacteria</taxon>
        <taxon>Pseudomonadati</taxon>
        <taxon>Pseudomonadota</taxon>
        <taxon>Gammaproteobacteria</taxon>
        <taxon>Pseudomonadales</taxon>
        <taxon>Pseudomonadaceae</taxon>
        <taxon>Permianibacter</taxon>
    </lineage>
</organism>
<dbReference type="Proteomes" id="UP000295375">
    <property type="component" value="Unassembled WGS sequence"/>
</dbReference>
<gene>
    <name evidence="1" type="ORF">EV696_113103</name>
</gene>
<keyword evidence="2" id="KW-1185">Reference proteome</keyword>
<sequence>MVWMRVKSFSKVFGEIELVTNCVVASILRIENEFPRNAGKRYKENYLVRFRLRNAWLGVDDSEVLG</sequence>
<comment type="caution">
    <text evidence="1">The sequence shown here is derived from an EMBL/GenBank/DDBJ whole genome shotgun (WGS) entry which is preliminary data.</text>
</comment>
<protein>
    <submittedName>
        <fullName evidence="1">Uncharacterized protein</fullName>
    </submittedName>
</protein>
<dbReference type="AlphaFoldDB" id="A0A4R6UJ94"/>
<reference evidence="1 2" key="1">
    <citation type="submission" date="2019-03" db="EMBL/GenBank/DDBJ databases">
        <title>Genomic Encyclopedia of Type Strains, Phase IV (KMG-IV): sequencing the most valuable type-strain genomes for metagenomic binning, comparative biology and taxonomic classification.</title>
        <authorList>
            <person name="Goeker M."/>
        </authorList>
    </citation>
    <scope>NUCLEOTIDE SEQUENCE [LARGE SCALE GENOMIC DNA]</scope>
    <source>
        <strain evidence="1 2">DSM 103792</strain>
    </source>
</reference>
<accession>A0A4R6UJ94</accession>
<evidence type="ECO:0000313" key="1">
    <source>
        <dbReference type="EMBL" id="TDQ46562.1"/>
    </source>
</evidence>
<proteinExistence type="predicted"/>
<name>A0A4R6UJ94_9GAMM</name>